<dbReference type="RefSeq" id="WP_167199212.1">
    <property type="nucleotide sequence ID" value="NZ_JAAORB010000039.1"/>
</dbReference>
<dbReference type="InterPro" id="IPR020846">
    <property type="entry name" value="MFS_dom"/>
</dbReference>
<feature type="transmembrane region" description="Helical" evidence="4">
    <location>
        <begin position="76"/>
        <end position="97"/>
    </location>
</feature>
<feature type="transmembrane region" description="Helical" evidence="4">
    <location>
        <begin position="12"/>
        <end position="40"/>
    </location>
</feature>
<protein>
    <submittedName>
        <fullName evidence="6">MFS transporter</fullName>
    </submittedName>
</protein>
<feature type="transmembrane region" description="Helical" evidence="4">
    <location>
        <begin position="342"/>
        <end position="365"/>
    </location>
</feature>
<evidence type="ECO:0000313" key="6">
    <source>
        <dbReference type="EMBL" id="NHQ75612.1"/>
    </source>
</evidence>
<dbReference type="AlphaFoldDB" id="A0A967BIS1"/>
<dbReference type="EMBL" id="JAAORB010000039">
    <property type="protein sequence ID" value="NHQ75612.1"/>
    <property type="molecule type" value="Genomic_DNA"/>
</dbReference>
<keyword evidence="3 4" id="KW-0472">Membrane</keyword>
<evidence type="ECO:0000259" key="5">
    <source>
        <dbReference type="PROSITE" id="PS50850"/>
    </source>
</evidence>
<dbReference type="GO" id="GO:0022857">
    <property type="term" value="F:transmembrane transporter activity"/>
    <property type="evidence" value="ECO:0007669"/>
    <property type="project" value="InterPro"/>
</dbReference>
<evidence type="ECO:0000256" key="1">
    <source>
        <dbReference type="ARBA" id="ARBA00022692"/>
    </source>
</evidence>
<feature type="transmembrane region" description="Helical" evidence="4">
    <location>
        <begin position="306"/>
        <end position="330"/>
    </location>
</feature>
<feature type="transmembrane region" description="Helical" evidence="4">
    <location>
        <begin position="103"/>
        <end position="125"/>
    </location>
</feature>
<dbReference type="Proteomes" id="UP000639775">
    <property type="component" value="Unassembled WGS sequence"/>
</dbReference>
<reference evidence="6" key="1">
    <citation type="submission" date="2020-03" db="EMBL/GenBank/DDBJ databases">
        <title>Roseovarius gahaiensis sp. nov., isolated from Gahai Saline Lake, China.</title>
        <authorList>
            <person name="Sun X."/>
        </authorList>
    </citation>
    <scope>NUCLEOTIDE SEQUENCE</scope>
    <source>
        <strain evidence="6">GH877</strain>
    </source>
</reference>
<gene>
    <name evidence="6" type="ORF">HAT86_14220</name>
</gene>
<evidence type="ECO:0000256" key="3">
    <source>
        <dbReference type="ARBA" id="ARBA00023136"/>
    </source>
</evidence>
<feature type="domain" description="Major facilitator superfamily (MFS) profile" evidence="5">
    <location>
        <begin position="1"/>
        <end position="397"/>
    </location>
</feature>
<evidence type="ECO:0000313" key="7">
    <source>
        <dbReference type="Proteomes" id="UP000639775"/>
    </source>
</evidence>
<dbReference type="InterPro" id="IPR011701">
    <property type="entry name" value="MFS"/>
</dbReference>
<evidence type="ECO:0000256" key="2">
    <source>
        <dbReference type="ARBA" id="ARBA00022989"/>
    </source>
</evidence>
<dbReference type="SUPFAM" id="SSF103473">
    <property type="entry name" value="MFS general substrate transporter"/>
    <property type="match status" value="1"/>
</dbReference>
<dbReference type="InterPro" id="IPR050327">
    <property type="entry name" value="Proton-linked_MCT"/>
</dbReference>
<feature type="transmembrane region" description="Helical" evidence="4">
    <location>
        <begin position="371"/>
        <end position="393"/>
    </location>
</feature>
<feature type="transmembrane region" description="Helical" evidence="4">
    <location>
        <begin position="52"/>
        <end position="69"/>
    </location>
</feature>
<feature type="transmembrane region" description="Helical" evidence="4">
    <location>
        <begin position="279"/>
        <end position="300"/>
    </location>
</feature>
<dbReference type="PANTHER" id="PTHR11360">
    <property type="entry name" value="MONOCARBOXYLATE TRANSPORTER"/>
    <property type="match status" value="1"/>
</dbReference>
<dbReference type="Gene3D" id="1.20.1250.20">
    <property type="entry name" value="MFS general substrate transporter like domains"/>
    <property type="match status" value="2"/>
</dbReference>
<keyword evidence="1 4" id="KW-0812">Transmembrane</keyword>
<sequence length="406" mass="42631">MTDVDILDSRAAWMRLAISLTIATIGNVGMWAIVVIMPAVQAEFGIARADAALPYTMTMIGFAVGNLLIGRIVDRFGITFALISAALLIAASTGLAALSPSVLVLSLLQLVIGFGTSASFGPLIADISLWFLKRRGIAVAITASGNYLSGAIWPVILAGVLAEQGWRAVYLVLAIVTVAMMIPLALLLRRRVPLAARTHADQVSGLRAQAAGFSPRSLMLMLGVAGIGCCVAMSMPQVHIVSLCVDLGYGPAVGGQMLSLMLLGGVASRLVSGLIADRLGGVMTLLIGSGLQCLALFLYLPAGGLVSLYVVSMIFGLAQGGIVPSYALVVREYMPSHEAGRRVGFVLMMTILGMALGGWMSGWIYDMTGSYQMAFINGIVWNGVNIAIMVLILMRTRPRRGMAAAA</sequence>
<organism evidence="6 7">
    <name type="scientific">Roseovarius gahaiensis</name>
    <dbReference type="NCBI Taxonomy" id="2716691"/>
    <lineage>
        <taxon>Bacteria</taxon>
        <taxon>Pseudomonadati</taxon>
        <taxon>Pseudomonadota</taxon>
        <taxon>Alphaproteobacteria</taxon>
        <taxon>Rhodobacterales</taxon>
        <taxon>Roseobacteraceae</taxon>
        <taxon>Roseovarius</taxon>
    </lineage>
</organism>
<feature type="transmembrane region" description="Helical" evidence="4">
    <location>
        <begin position="168"/>
        <end position="188"/>
    </location>
</feature>
<feature type="transmembrane region" description="Helical" evidence="4">
    <location>
        <begin position="137"/>
        <end position="162"/>
    </location>
</feature>
<keyword evidence="7" id="KW-1185">Reference proteome</keyword>
<dbReference type="PROSITE" id="PS50850">
    <property type="entry name" value="MFS"/>
    <property type="match status" value="1"/>
</dbReference>
<evidence type="ECO:0000256" key="4">
    <source>
        <dbReference type="SAM" id="Phobius"/>
    </source>
</evidence>
<dbReference type="Pfam" id="PF07690">
    <property type="entry name" value="MFS_1"/>
    <property type="match status" value="1"/>
</dbReference>
<feature type="transmembrane region" description="Helical" evidence="4">
    <location>
        <begin position="247"/>
        <end position="267"/>
    </location>
</feature>
<keyword evidence="2 4" id="KW-1133">Transmembrane helix</keyword>
<dbReference type="PANTHER" id="PTHR11360:SF290">
    <property type="entry name" value="MONOCARBOXYLATE MFS PERMEASE"/>
    <property type="match status" value="1"/>
</dbReference>
<comment type="caution">
    <text evidence="6">The sequence shown here is derived from an EMBL/GenBank/DDBJ whole genome shotgun (WGS) entry which is preliminary data.</text>
</comment>
<accession>A0A967BIS1</accession>
<dbReference type="InterPro" id="IPR036259">
    <property type="entry name" value="MFS_trans_sf"/>
</dbReference>
<proteinExistence type="predicted"/>
<name>A0A967BIS1_9RHOB</name>
<feature type="transmembrane region" description="Helical" evidence="4">
    <location>
        <begin position="217"/>
        <end position="235"/>
    </location>
</feature>